<dbReference type="Gene3D" id="3.20.20.140">
    <property type="entry name" value="Metal-dependent hydrolases"/>
    <property type="match status" value="1"/>
</dbReference>
<evidence type="ECO:0000313" key="2">
    <source>
        <dbReference type="EMBL" id="GGJ12722.1"/>
    </source>
</evidence>
<dbReference type="Proteomes" id="UP000637695">
    <property type="component" value="Unassembled WGS sequence"/>
</dbReference>
<comment type="caution">
    <text evidence="2">The sequence shown here is derived from an EMBL/GenBank/DDBJ whole genome shotgun (WGS) entry which is preliminary data.</text>
</comment>
<dbReference type="CDD" id="cd01293">
    <property type="entry name" value="Bact_CD"/>
    <property type="match status" value="1"/>
</dbReference>
<evidence type="ECO:0000313" key="3">
    <source>
        <dbReference type="Proteomes" id="UP000637695"/>
    </source>
</evidence>
<dbReference type="Pfam" id="PF01979">
    <property type="entry name" value="Amidohydro_1"/>
    <property type="match status" value="1"/>
</dbReference>
<dbReference type="EMBL" id="BMOY01000047">
    <property type="protein sequence ID" value="GGJ12722.1"/>
    <property type="molecule type" value="Genomic_DNA"/>
</dbReference>
<dbReference type="PANTHER" id="PTHR32027">
    <property type="entry name" value="CYTOSINE DEAMINASE"/>
    <property type="match status" value="1"/>
</dbReference>
<dbReference type="Gene3D" id="2.30.40.10">
    <property type="entry name" value="Urease, subunit C, domain 1"/>
    <property type="match status" value="1"/>
</dbReference>
<reference evidence="2" key="1">
    <citation type="journal article" date="2014" name="Int. J. Syst. Evol. Microbiol.">
        <title>Complete genome sequence of Corynebacterium casei LMG S-19264T (=DSM 44701T), isolated from a smear-ripened cheese.</title>
        <authorList>
            <consortium name="US DOE Joint Genome Institute (JGI-PGF)"/>
            <person name="Walter F."/>
            <person name="Albersmeier A."/>
            <person name="Kalinowski J."/>
            <person name="Ruckert C."/>
        </authorList>
    </citation>
    <scope>NUCLEOTIDE SEQUENCE</scope>
    <source>
        <strain evidence="2">JCM 18487</strain>
    </source>
</reference>
<dbReference type="SUPFAM" id="SSF51338">
    <property type="entry name" value="Composite domain of metallo-dependent hydrolases"/>
    <property type="match status" value="1"/>
</dbReference>
<dbReference type="SUPFAM" id="SSF51556">
    <property type="entry name" value="Metallo-dependent hydrolases"/>
    <property type="match status" value="1"/>
</dbReference>
<proteinExistence type="predicted"/>
<feature type="domain" description="Amidohydrolase-related" evidence="1">
    <location>
        <begin position="77"/>
        <end position="415"/>
    </location>
</feature>
<gene>
    <name evidence="2" type="ORF">GCM10010885_22560</name>
</gene>
<dbReference type="InterPro" id="IPR011059">
    <property type="entry name" value="Metal-dep_hydrolase_composite"/>
</dbReference>
<keyword evidence="3" id="KW-1185">Reference proteome</keyword>
<sequence>MVVTPQTLVQLPSTFTLCRVHLLDRPGLFDVHVQDGFIHDVYPTLFSESSHEDQSVHLETWPPQVRADRYDLAGRLLLPGFVDIHVHLDKALTLPFTPSTSGTLVAAIEAFERYHAILTADDVYRRTVSVALMALSHGTTTLRTHINFHDRRYVDEVLAGIQAARDELKGQFDIQVVLMCPLVEHPEVDTLLRERAEAFVAVGGAPHLSPQPEENMNWIVSLAHRHELSVDVHVDETLNPDVRTLDHLARLVKNRDFPSPVVAGHCVSLDAMPEAEAVEIVERVAEAGVGIVTLPGANLYLQGREDRSSVRRGVTRIKLLQQKGVLVAAASDNIQDVFHPYGRGDLIDAALLAAYCGHFLPSDAENALKMISLVPGRLAVHPKYGIRVGNEADMVVLDASDPLSVLQSLTPNRWVFKRGKLVAGQWGGSWLSEQLPFTLTAFVDVQFSGESFRLV</sequence>
<dbReference type="InterPro" id="IPR052349">
    <property type="entry name" value="Metallo-hydrolase_Enzymes"/>
</dbReference>
<protein>
    <submittedName>
        <fullName evidence="2">Amidohydrolase</fullName>
    </submittedName>
</protein>
<organism evidence="2 3">
    <name type="scientific">Alicyclobacillus cellulosilyticus</name>
    <dbReference type="NCBI Taxonomy" id="1003997"/>
    <lineage>
        <taxon>Bacteria</taxon>
        <taxon>Bacillati</taxon>
        <taxon>Bacillota</taxon>
        <taxon>Bacilli</taxon>
        <taxon>Bacillales</taxon>
        <taxon>Alicyclobacillaceae</taxon>
        <taxon>Alicyclobacillus</taxon>
    </lineage>
</organism>
<dbReference type="GO" id="GO:0016814">
    <property type="term" value="F:hydrolase activity, acting on carbon-nitrogen (but not peptide) bonds, in cyclic amidines"/>
    <property type="evidence" value="ECO:0007669"/>
    <property type="project" value="TreeGrafter"/>
</dbReference>
<dbReference type="InterPro" id="IPR032466">
    <property type="entry name" value="Metal_Hydrolase"/>
</dbReference>
<dbReference type="InterPro" id="IPR006680">
    <property type="entry name" value="Amidohydro-rel"/>
</dbReference>
<evidence type="ECO:0000259" key="1">
    <source>
        <dbReference type="Pfam" id="PF01979"/>
    </source>
</evidence>
<dbReference type="PANTHER" id="PTHR32027:SF9">
    <property type="entry name" value="BLL3847 PROTEIN"/>
    <property type="match status" value="1"/>
</dbReference>
<accession>A0A917NN63</accession>
<reference evidence="2" key="2">
    <citation type="submission" date="2020-09" db="EMBL/GenBank/DDBJ databases">
        <authorList>
            <person name="Sun Q."/>
            <person name="Ohkuma M."/>
        </authorList>
    </citation>
    <scope>NUCLEOTIDE SEQUENCE</scope>
    <source>
        <strain evidence="2">JCM 18487</strain>
    </source>
</reference>
<name>A0A917NN63_9BACL</name>
<dbReference type="RefSeq" id="WP_188883192.1">
    <property type="nucleotide sequence ID" value="NZ_BMOY01000047.1"/>
</dbReference>
<dbReference type="AlphaFoldDB" id="A0A917NN63"/>